<name>A0A9D2JZZ4_9FIRM</name>
<dbReference type="CDD" id="cd06170">
    <property type="entry name" value="LuxR_C_like"/>
    <property type="match status" value="1"/>
</dbReference>
<keyword evidence="3" id="KW-0804">Transcription</keyword>
<dbReference type="Pfam" id="PF00196">
    <property type="entry name" value="GerE"/>
    <property type="match status" value="1"/>
</dbReference>
<protein>
    <submittedName>
        <fullName evidence="5">LuxR C-terminal-related transcriptional regulator</fullName>
    </submittedName>
</protein>
<proteinExistence type="predicted"/>
<dbReference type="InterPro" id="IPR036388">
    <property type="entry name" value="WH-like_DNA-bd_sf"/>
</dbReference>
<accession>A0A9D2JZZ4</accession>
<evidence type="ECO:0000313" key="6">
    <source>
        <dbReference type="Proteomes" id="UP000824116"/>
    </source>
</evidence>
<organism evidence="5 6">
    <name type="scientific">Candidatus Mediterraneibacter stercoravium</name>
    <dbReference type="NCBI Taxonomy" id="2838685"/>
    <lineage>
        <taxon>Bacteria</taxon>
        <taxon>Bacillati</taxon>
        <taxon>Bacillota</taxon>
        <taxon>Clostridia</taxon>
        <taxon>Lachnospirales</taxon>
        <taxon>Lachnospiraceae</taxon>
        <taxon>Mediterraneibacter</taxon>
    </lineage>
</organism>
<dbReference type="AlphaFoldDB" id="A0A9D2JZZ4"/>
<evidence type="ECO:0000313" key="5">
    <source>
        <dbReference type="EMBL" id="HIZ73940.1"/>
    </source>
</evidence>
<evidence type="ECO:0000256" key="2">
    <source>
        <dbReference type="ARBA" id="ARBA00023125"/>
    </source>
</evidence>
<dbReference type="PRINTS" id="PR00038">
    <property type="entry name" value="HTHLUXR"/>
</dbReference>
<sequence length="808" mass="94596">MPCRNAEEILNGVYKTMNLRNVIIDKTARIEELLKEHLAVCLSGMPGTGRKTAARLLLKKHPEVNPVYCSVEEIEAGGALDRRKPDSTNWYLIRKPEGDRYPQSPAGFWKFIQQMPKGDRILLAVDGMMPEGFLEFIWNGIMAEVMPENFWFTEAETYRYLKSCRSSLRYREVYYMTGGWAGCIAMLIRLERQLGGRWSVWELCSRYEIRGYIRDQILDVLPPDERNMLRERAAFPCLNEELSSVLWEEPDRETEERLFVRGAMVYVPGKESWHVQPALRMAVERDASPELCRRAIAWYETRGRVQDALSCCWYLQDREAYRECLIRNYDKVPFLNYDKPARTEVNSRTPELFYLEWMDAFLRQDTAQMKALRRYLDNLGTEERKGEEERRKITEIYLNVTYTDPEITAGQWMELLREKTDPQHPVRLYFILGESVSYLSGLRDLSDLFACGKKERAGWQKLWEERLAEENQIQYRLAGMEYDFQTDAASIRGEGNLENLPETGKGTPWQIRLGTMYLAYLSADGSAPQYHVRKYIRELAESLEREESPVCRWNARALLYLAEARWGEKEDLMKWIRETGGDIENEEGKTRFCMTAEAKINLYLGNFAYAESILRTLIPYFEKNGNRRWLAEALFQRAIAERERGENGQALKTTAESLAAAGPYRYVRIYTGYGKRGADLLEEYRKWMEGSRTPQLQKKKRYKYGSVLKMPAEDWLDYMIRKAGRQKKHYPDFTEDQQNIYRVEKLTVTELMVLRYLEEGYSNADIGEKMNIRLSTVKSHIYNIYRKLGAATRIQAVQKARETGILQD</sequence>
<dbReference type="InterPro" id="IPR016032">
    <property type="entry name" value="Sig_transdc_resp-reg_C-effctor"/>
</dbReference>
<dbReference type="EMBL" id="DXAY01000037">
    <property type="protein sequence ID" value="HIZ73940.1"/>
    <property type="molecule type" value="Genomic_DNA"/>
</dbReference>
<dbReference type="SUPFAM" id="SSF46894">
    <property type="entry name" value="C-terminal effector domain of the bipartite response regulators"/>
    <property type="match status" value="1"/>
</dbReference>
<dbReference type="PANTHER" id="PTHR44688">
    <property type="entry name" value="DNA-BINDING TRANSCRIPTIONAL ACTIVATOR DEVR_DOSR"/>
    <property type="match status" value="1"/>
</dbReference>
<dbReference type="PANTHER" id="PTHR44688:SF16">
    <property type="entry name" value="DNA-BINDING TRANSCRIPTIONAL ACTIVATOR DEVR_DOSR"/>
    <property type="match status" value="1"/>
</dbReference>
<keyword evidence="2" id="KW-0238">DNA-binding</keyword>
<reference evidence="5" key="2">
    <citation type="submission" date="2021-04" db="EMBL/GenBank/DDBJ databases">
        <authorList>
            <person name="Gilroy R."/>
        </authorList>
    </citation>
    <scope>NUCLEOTIDE SEQUENCE</scope>
    <source>
        <strain evidence="5">CHK196-3914</strain>
    </source>
</reference>
<evidence type="ECO:0000256" key="3">
    <source>
        <dbReference type="ARBA" id="ARBA00023163"/>
    </source>
</evidence>
<dbReference type="Gene3D" id="1.10.10.10">
    <property type="entry name" value="Winged helix-like DNA-binding domain superfamily/Winged helix DNA-binding domain"/>
    <property type="match status" value="1"/>
</dbReference>
<evidence type="ECO:0000259" key="4">
    <source>
        <dbReference type="PROSITE" id="PS50043"/>
    </source>
</evidence>
<dbReference type="GO" id="GO:0006355">
    <property type="term" value="P:regulation of DNA-templated transcription"/>
    <property type="evidence" value="ECO:0007669"/>
    <property type="project" value="InterPro"/>
</dbReference>
<gene>
    <name evidence="5" type="ORF">H9723_01665</name>
</gene>
<dbReference type="SMART" id="SM00421">
    <property type="entry name" value="HTH_LUXR"/>
    <property type="match status" value="1"/>
</dbReference>
<dbReference type="GO" id="GO:0003677">
    <property type="term" value="F:DNA binding"/>
    <property type="evidence" value="ECO:0007669"/>
    <property type="project" value="UniProtKB-KW"/>
</dbReference>
<comment type="caution">
    <text evidence="5">The sequence shown here is derived from an EMBL/GenBank/DDBJ whole genome shotgun (WGS) entry which is preliminary data.</text>
</comment>
<evidence type="ECO:0000256" key="1">
    <source>
        <dbReference type="ARBA" id="ARBA00023015"/>
    </source>
</evidence>
<reference evidence="5" key="1">
    <citation type="journal article" date="2021" name="PeerJ">
        <title>Extensive microbial diversity within the chicken gut microbiome revealed by metagenomics and culture.</title>
        <authorList>
            <person name="Gilroy R."/>
            <person name="Ravi A."/>
            <person name="Getino M."/>
            <person name="Pursley I."/>
            <person name="Horton D.L."/>
            <person name="Alikhan N.F."/>
            <person name="Baker D."/>
            <person name="Gharbi K."/>
            <person name="Hall N."/>
            <person name="Watson M."/>
            <person name="Adriaenssens E.M."/>
            <person name="Foster-Nyarko E."/>
            <person name="Jarju S."/>
            <person name="Secka A."/>
            <person name="Antonio M."/>
            <person name="Oren A."/>
            <person name="Chaudhuri R.R."/>
            <person name="La Ragione R."/>
            <person name="Hildebrand F."/>
            <person name="Pallen M.J."/>
        </authorList>
    </citation>
    <scope>NUCLEOTIDE SEQUENCE</scope>
    <source>
        <strain evidence="5">CHK196-3914</strain>
    </source>
</reference>
<dbReference type="Gene3D" id="1.25.40.10">
    <property type="entry name" value="Tetratricopeptide repeat domain"/>
    <property type="match status" value="1"/>
</dbReference>
<dbReference type="PROSITE" id="PS50043">
    <property type="entry name" value="HTH_LUXR_2"/>
    <property type="match status" value="1"/>
</dbReference>
<dbReference type="InterPro" id="IPR011990">
    <property type="entry name" value="TPR-like_helical_dom_sf"/>
</dbReference>
<dbReference type="PROSITE" id="PS00622">
    <property type="entry name" value="HTH_LUXR_1"/>
    <property type="match status" value="1"/>
</dbReference>
<feature type="domain" description="HTH luxR-type" evidence="4">
    <location>
        <begin position="739"/>
        <end position="804"/>
    </location>
</feature>
<dbReference type="InterPro" id="IPR000792">
    <property type="entry name" value="Tscrpt_reg_LuxR_C"/>
</dbReference>
<dbReference type="Proteomes" id="UP000824116">
    <property type="component" value="Unassembled WGS sequence"/>
</dbReference>
<keyword evidence="1" id="KW-0805">Transcription regulation</keyword>